<reference evidence="10 11" key="1">
    <citation type="submission" date="2018-10" db="EMBL/GenBank/DDBJ databases">
        <title>Co-occurring genomic capacity for anaerobic methane metabolism and dissimilatory sulfite reduction discovered in the Korarchaeota.</title>
        <authorList>
            <person name="Mckay L.J."/>
            <person name="Dlakic M."/>
            <person name="Fields M.W."/>
            <person name="Delmont T.O."/>
            <person name="Eren A.M."/>
            <person name="Jay Z.J."/>
            <person name="Klingelsmith K.B."/>
            <person name="Rusch D.B."/>
            <person name="Inskeep W.P."/>
        </authorList>
    </citation>
    <scope>NUCLEOTIDE SEQUENCE [LARGE SCALE GENOMIC DNA]</scope>
    <source>
        <strain evidence="10 11">WS</strain>
    </source>
</reference>
<dbReference type="PANTHER" id="PTHR10188">
    <property type="entry name" value="L-ASPARAGINASE"/>
    <property type="match status" value="1"/>
</dbReference>
<evidence type="ECO:0000256" key="8">
    <source>
        <dbReference type="PIRSR" id="PIRSR600246-1"/>
    </source>
</evidence>
<name>A0A3R9PCS0_9CREN</name>
<dbReference type="InterPro" id="IPR029055">
    <property type="entry name" value="Ntn_hydrolases_N"/>
</dbReference>
<dbReference type="Gene3D" id="3.60.20.30">
    <property type="entry name" value="(Glycosyl)asparaginase"/>
    <property type="match status" value="1"/>
</dbReference>
<dbReference type="GO" id="GO:0008233">
    <property type="term" value="F:peptidase activity"/>
    <property type="evidence" value="ECO:0007669"/>
    <property type="project" value="UniProtKB-KW"/>
</dbReference>
<dbReference type="SUPFAM" id="SSF56235">
    <property type="entry name" value="N-terminal nucleophile aminohydrolases (Ntn hydrolases)"/>
    <property type="match status" value="1"/>
</dbReference>
<comment type="caution">
    <text evidence="10">The sequence shown here is derived from an EMBL/GenBank/DDBJ whole genome shotgun (WGS) entry which is preliminary data.</text>
</comment>
<dbReference type="InterPro" id="IPR000246">
    <property type="entry name" value="Peptidase_T2"/>
</dbReference>
<sequence length="296" mass="31654">MIGTEPAIIVHGGAWAIPDEEVEAHITGVRRAAELGWKVLMETDNSLDAVERAVILMEDDPTFDAGVGSFLNRDGYVELDASIMDGELNAGAVASVNRVRNPVRLARMIMERTEHLLFVGEGAHRLAESFGMSLIDPRELVVERERRRWEEFRAKGMSSRKAFEKDSTVGAVAIDSKGRLAAALSTGGSPFRMAGRVGDVPVVGAGLYADNRKGAAACSGHGESIIKVVLAKSAVDMLALGLSAMEAARAAIDLLGRVGGRGGIIMVDRDGDLGYYYNTPRMAIAYAKRGVVEALI</sequence>
<evidence type="ECO:0000256" key="9">
    <source>
        <dbReference type="PIRSR" id="PIRSR600246-3"/>
    </source>
</evidence>
<dbReference type="AlphaFoldDB" id="A0A3R9PCS0"/>
<dbReference type="GO" id="GO:0004067">
    <property type="term" value="F:asparaginase activity"/>
    <property type="evidence" value="ECO:0007669"/>
    <property type="project" value="UniProtKB-EC"/>
</dbReference>
<protein>
    <recommendedName>
        <fullName evidence="6">Plant-type L-asparaginase</fullName>
        <ecNumber evidence="1">3.5.1.1</ecNumber>
    </recommendedName>
    <alternativeName>
        <fullName evidence="5">L-asparagine amidohydrolase</fullName>
    </alternativeName>
</protein>
<evidence type="ECO:0000313" key="11">
    <source>
        <dbReference type="Proteomes" id="UP000278149"/>
    </source>
</evidence>
<dbReference type="Proteomes" id="UP000278149">
    <property type="component" value="Unassembled WGS sequence"/>
</dbReference>
<comment type="catalytic activity">
    <reaction evidence="7">
        <text>L-asparagine + H2O = L-aspartate + NH4(+)</text>
        <dbReference type="Rhea" id="RHEA:21016"/>
        <dbReference type="ChEBI" id="CHEBI:15377"/>
        <dbReference type="ChEBI" id="CHEBI:28938"/>
        <dbReference type="ChEBI" id="CHEBI:29991"/>
        <dbReference type="ChEBI" id="CHEBI:58048"/>
        <dbReference type="EC" id="3.5.1.1"/>
    </reaction>
</comment>
<dbReference type="GO" id="GO:0005737">
    <property type="term" value="C:cytoplasm"/>
    <property type="evidence" value="ECO:0007669"/>
    <property type="project" value="TreeGrafter"/>
</dbReference>
<accession>A0A3R9PCS0</accession>
<keyword evidence="3" id="KW-0378">Hydrolase</keyword>
<gene>
    <name evidence="10" type="ORF">D9Q81_04045</name>
</gene>
<dbReference type="RefSeq" id="WP_125741470.1">
    <property type="nucleotide sequence ID" value="NZ_RCOR01000020.1"/>
</dbReference>
<feature type="site" description="Cleavage; by autolysis" evidence="9">
    <location>
        <begin position="167"/>
        <end position="168"/>
    </location>
</feature>
<dbReference type="EMBL" id="RCOR01000020">
    <property type="protein sequence ID" value="RSN69227.1"/>
    <property type="molecule type" value="Genomic_DNA"/>
</dbReference>
<feature type="active site" description="Nucleophile" evidence="8">
    <location>
        <position position="168"/>
    </location>
</feature>
<dbReference type="FunFam" id="3.60.20.30:FF:000001">
    <property type="entry name" value="Isoaspartyl peptidase/L-asparaginase"/>
    <property type="match status" value="1"/>
</dbReference>
<evidence type="ECO:0000256" key="4">
    <source>
        <dbReference type="ARBA" id="ARBA00022813"/>
    </source>
</evidence>
<evidence type="ECO:0000256" key="7">
    <source>
        <dbReference type="ARBA" id="ARBA00049366"/>
    </source>
</evidence>
<keyword evidence="2" id="KW-0645">Protease</keyword>
<evidence type="ECO:0000313" key="10">
    <source>
        <dbReference type="EMBL" id="RSN69227.1"/>
    </source>
</evidence>
<evidence type="ECO:0000256" key="3">
    <source>
        <dbReference type="ARBA" id="ARBA00022801"/>
    </source>
</evidence>
<dbReference type="Pfam" id="PF01112">
    <property type="entry name" value="Asparaginase_2"/>
    <property type="match status" value="1"/>
</dbReference>
<dbReference type="EC" id="3.5.1.1" evidence="1"/>
<organism evidence="10 11">
    <name type="scientific">Candidatus Korarchaeum cryptofilum</name>
    <dbReference type="NCBI Taxonomy" id="498846"/>
    <lineage>
        <taxon>Archaea</taxon>
        <taxon>Thermoproteota</taxon>
        <taxon>Candidatus Korarchaeia</taxon>
        <taxon>Candidatus Korarchaeales</taxon>
        <taxon>Candidatus Korarchaeaceae</taxon>
        <taxon>Candidatus Korarchaeum</taxon>
    </lineage>
</organism>
<dbReference type="PANTHER" id="PTHR10188:SF6">
    <property type="entry name" value="N(4)-(BETA-N-ACETYLGLUCOSAMINYL)-L-ASPARAGINASE"/>
    <property type="match status" value="1"/>
</dbReference>
<evidence type="ECO:0000256" key="6">
    <source>
        <dbReference type="ARBA" id="ARBA00044776"/>
    </source>
</evidence>
<evidence type="ECO:0000256" key="2">
    <source>
        <dbReference type="ARBA" id="ARBA00022670"/>
    </source>
</evidence>
<dbReference type="CDD" id="cd04512">
    <property type="entry name" value="Ntn_Asparaginase_2_like"/>
    <property type="match status" value="1"/>
</dbReference>
<dbReference type="GO" id="GO:0006508">
    <property type="term" value="P:proteolysis"/>
    <property type="evidence" value="ECO:0007669"/>
    <property type="project" value="UniProtKB-KW"/>
</dbReference>
<evidence type="ECO:0000256" key="5">
    <source>
        <dbReference type="ARBA" id="ARBA00030414"/>
    </source>
</evidence>
<evidence type="ECO:0000256" key="1">
    <source>
        <dbReference type="ARBA" id="ARBA00012920"/>
    </source>
</evidence>
<proteinExistence type="predicted"/>
<keyword evidence="4" id="KW-0068">Autocatalytic cleavage</keyword>